<sequence length="86" mass="9760">MNQIQGCRELLKENSTALSQSGTSSETEGQGTSKPRGKRRRDSLQKEKGKEDEIIISAFEEIQDQSREHQFPSDLNVEEFFIEASI</sequence>
<dbReference type="Proteomes" id="UP001163046">
    <property type="component" value="Unassembled WGS sequence"/>
</dbReference>
<evidence type="ECO:0000313" key="2">
    <source>
        <dbReference type="EMBL" id="KAJ7308781.1"/>
    </source>
</evidence>
<dbReference type="EMBL" id="MU828128">
    <property type="protein sequence ID" value="KAJ7308781.1"/>
    <property type="molecule type" value="Genomic_DNA"/>
</dbReference>
<reference evidence="2" key="1">
    <citation type="submission" date="2023-01" db="EMBL/GenBank/DDBJ databases">
        <title>Genome assembly of the deep-sea coral Lophelia pertusa.</title>
        <authorList>
            <person name="Herrera S."/>
            <person name="Cordes E."/>
        </authorList>
    </citation>
    <scope>NUCLEOTIDE SEQUENCE</scope>
    <source>
        <strain evidence="2">USNM1676648</strain>
        <tissue evidence="2">Polyp</tissue>
    </source>
</reference>
<feature type="region of interest" description="Disordered" evidence="1">
    <location>
        <begin position="1"/>
        <end position="52"/>
    </location>
</feature>
<proteinExistence type="predicted"/>
<gene>
    <name evidence="2" type="ORF">OS493_040358</name>
</gene>
<comment type="caution">
    <text evidence="2">The sequence shown here is derived from an EMBL/GenBank/DDBJ whole genome shotgun (WGS) entry which is preliminary data.</text>
</comment>
<organism evidence="2 3">
    <name type="scientific">Desmophyllum pertusum</name>
    <dbReference type="NCBI Taxonomy" id="174260"/>
    <lineage>
        <taxon>Eukaryota</taxon>
        <taxon>Metazoa</taxon>
        <taxon>Cnidaria</taxon>
        <taxon>Anthozoa</taxon>
        <taxon>Hexacorallia</taxon>
        <taxon>Scleractinia</taxon>
        <taxon>Caryophylliina</taxon>
        <taxon>Caryophylliidae</taxon>
        <taxon>Desmophyllum</taxon>
    </lineage>
</organism>
<protein>
    <submittedName>
        <fullName evidence="2">Uncharacterized protein</fullName>
    </submittedName>
</protein>
<evidence type="ECO:0000313" key="3">
    <source>
        <dbReference type="Proteomes" id="UP001163046"/>
    </source>
</evidence>
<name>A0A9W9Y6Q8_9CNID</name>
<accession>A0A9W9Y6Q8</accession>
<keyword evidence="3" id="KW-1185">Reference proteome</keyword>
<feature type="compositionally biased region" description="Polar residues" evidence="1">
    <location>
        <begin position="13"/>
        <end position="33"/>
    </location>
</feature>
<dbReference type="AlphaFoldDB" id="A0A9W9Y6Q8"/>
<evidence type="ECO:0000256" key="1">
    <source>
        <dbReference type="SAM" id="MobiDB-lite"/>
    </source>
</evidence>
<feature type="compositionally biased region" description="Basic and acidic residues" evidence="1">
    <location>
        <begin position="42"/>
        <end position="52"/>
    </location>
</feature>